<evidence type="ECO:0000313" key="2">
    <source>
        <dbReference type="Proteomes" id="UP001148629"/>
    </source>
</evidence>
<sequence>MHSHSHSHGTRSQPGSPACSSEDSSKRILFGPLLDISDTDLLDLAVNIREELFGQTTIFRTVVERITGTFNINHIIQLDSFRLVIRTPATGWGENFTAEAKMAVESHAATLKFVEKKTSIPAPKLYKYDVTFENEIKAPYICMSWLPGQTADKNWWNQSRRAEEAHLRTLETLAGFMAQLSPHTFDKIGSLYEDADGNFTVGPGVIGQVGPAGLPVVKKFGPFTKGRDFLDYEYVIPGPEESEEKMATDEVMPLIMPLVPFQPVSEGFVLPKPDNDLQNILVDHLGNVTAIPGWLWRDFDPLLYDYLGDEKENSPEQLSQYRNFYNEKLGDALQRNSDWEWNEKSHIREAIWLAVTDYTSRNDIIKKLIEEALKGVVVDERIARPHNVEEHLNLIQNDDYYIDQWDDLRLRLKELIG</sequence>
<dbReference type="Proteomes" id="UP001148629">
    <property type="component" value="Unassembled WGS sequence"/>
</dbReference>
<gene>
    <name evidence="1" type="ORF">NM208_g12180</name>
</gene>
<organism evidence="1 2">
    <name type="scientific">Fusarium decemcellulare</name>
    <dbReference type="NCBI Taxonomy" id="57161"/>
    <lineage>
        <taxon>Eukaryota</taxon>
        <taxon>Fungi</taxon>
        <taxon>Dikarya</taxon>
        <taxon>Ascomycota</taxon>
        <taxon>Pezizomycotina</taxon>
        <taxon>Sordariomycetes</taxon>
        <taxon>Hypocreomycetidae</taxon>
        <taxon>Hypocreales</taxon>
        <taxon>Nectriaceae</taxon>
        <taxon>Fusarium</taxon>
        <taxon>Fusarium decemcellulare species complex</taxon>
    </lineage>
</organism>
<name>A0ACC1RPL6_9HYPO</name>
<accession>A0ACC1RPL6</accession>
<proteinExistence type="predicted"/>
<dbReference type="EMBL" id="JANRMS010002135">
    <property type="protein sequence ID" value="KAJ3524114.1"/>
    <property type="molecule type" value="Genomic_DNA"/>
</dbReference>
<keyword evidence="2" id="KW-1185">Reference proteome</keyword>
<evidence type="ECO:0000313" key="1">
    <source>
        <dbReference type="EMBL" id="KAJ3524114.1"/>
    </source>
</evidence>
<protein>
    <submittedName>
        <fullName evidence="1">Uncharacterized protein</fullName>
    </submittedName>
</protein>
<comment type="caution">
    <text evidence="1">The sequence shown here is derived from an EMBL/GenBank/DDBJ whole genome shotgun (WGS) entry which is preliminary data.</text>
</comment>
<reference evidence="1" key="1">
    <citation type="submission" date="2022-08" db="EMBL/GenBank/DDBJ databases">
        <title>Genome Sequence of Fusarium decemcellulare.</title>
        <authorList>
            <person name="Buettner E."/>
        </authorList>
    </citation>
    <scope>NUCLEOTIDE SEQUENCE</scope>
    <source>
        <strain evidence="1">Babe19</strain>
    </source>
</reference>